<dbReference type="PROSITE" id="PS50006">
    <property type="entry name" value="FHA_DOMAIN"/>
    <property type="match status" value="2"/>
</dbReference>
<evidence type="ECO:0000313" key="3">
    <source>
        <dbReference type="EMBL" id="VVE50062.1"/>
    </source>
</evidence>
<dbReference type="AlphaFoldDB" id="A0A5E4YNG9"/>
<evidence type="ECO:0000313" key="4">
    <source>
        <dbReference type="Proteomes" id="UP000414233"/>
    </source>
</evidence>
<dbReference type="EMBL" id="CABPRZ010000025">
    <property type="protein sequence ID" value="VVE50062.1"/>
    <property type="molecule type" value="Genomic_DNA"/>
</dbReference>
<dbReference type="InterPro" id="IPR050923">
    <property type="entry name" value="Cell_Proc_Reg/RNA_Proc"/>
</dbReference>
<dbReference type="Pfam" id="PF00498">
    <property type="entry name" value="FHA"/>
    <property type="match status" value="2"/>
</dbReference>
<feature type="region of interest" description="Disordered" evidence="1">
    <location>
        <begin position="312"/>
        <end position="334"/>
    </location>
</feature>
<feature type="domain" description="FHA" evidence="2">
    <location>
        <begin position="31"/>
        <end position="83"/>
    </location>
</feature>
<proteinExistence type="predicted"/>
<organism evidence="3 4">
    <name type="scientific">Pandoraea terrae</name>
    <dbReference type="NCBI Taxonomy" id="1537710"/>
    <lineage>
        <taxon>Bacteria</taxon>
        <taxon>Pseudomonadati</taxon>
        <taxon>Pseudomonadota</taxon>
        <taxon>Betaproteobacteria</taxon>
        <taxon>Burkholderiales</taxon>
        <taxon>Burkholderiaceae</taxon>
        <taxon>Pandoraea</taxon>
    </lineage>
</organism>
<dbReference type="InterPro" id="IPR000253">
    <property type="entry name" value="FHA_dom"/>
</dbReference>
<dbReference type="CDD" id="cd00060">
    <property type="entry name" value="FHA"/>
    <property type="match status" value="2"/>
</dbReference>
<dbReference type="Proteomes" id="UP000414233">
    <property type="component" value="Unassembled WGS sequence"/>
</dbReference>
<sequence>MQVSAGHAFDIALVPVSHPAIGEIRIGDDLFAVGRAEVPFSAYPPDVVATLSRRHARIFAEHGAVYVADMGSKNGTRVNGVIVAAQAARLRDGDELSFGTALTYRVQLHERAAARAAPVLNLTLTLTPERDDLGLQPIVVSAFPFLVSKADDTFARYRDDYPHQVAYLSRRHAHIHLKGGRPYVEDLGSTNGTYVAGKRIGDQAVALEDGDLVAFGGNHFVYKVGIACAAHDDATVLPGYSGNAGEAAAPALVGTSADPTLSASPGRTAEPEPAAVQAAEALPVEEADKTTFVAAAGSFLDIFCVDYDAQGEDEVNPEPEQRPPGAANAHEKGHKRSRGALMLAEVAKSAGVADRISLKRAGPWGGALLAGLAVLFAVLYWRGAPEREMKALQANGNDAQAAVVADAYLARHPDNAQFQVMGTQALLRAQVPAWVAKLTAHDFRGAETVLADMKGLGRHNADVGPLLEELAWIGRLDRFMVERGGLEAPIRIYVDDLKIRDVLARWSQDEATHQRLLERIAAYVPTFRDTYAQALSYVRKLQSDDAVYLAAIDRLNTAIATELGRDQPEALQPMLADYSTKYPRLAGLDRVQEDLRQYTQLINALRARALGPLMAQVGKSSFSTPAFQEQFRKLAASRLPAPDVVRQYEAVARAWQKGDSATATSELAQLNAGPWAGDQAKDLAHKQAVAAKYAAVQKARGTAGYDDLLLDFYALLEPAQDSYFAAAVDADLGAIRGTALKRAQAQMNRALVAWRQYRNNGAIGSEARLESGISAKFRAQAHLLSEARDDAQQGMRIYAQLKSGDAEQWRNVEDEIKAEVELQRRSLLELRSVLEPGVLTAKLALIGTAQQTAGDGGKQP</sequence>
<evidence type="ECO:0000256" key="1">
    <source>
        <dbReference type="SAM" id="MobiDB-lite"/>
    </source>
</evidence>
<protein>
    <submittedName>
        <fullName evidence="3">FHA domain-containing protein FhaB</fullName>
    </submittedName>
</protein>
<dbReference type="SMART" id="SM00240">
    <property type="entry name" value="FHA"/>
    <property type="match status" value="2"/>
</dbReference>
<keyword evidence="4" id="KW-1185">Reference proteome</keyword>
<name>A0A5E4YNG9_9BURK</name>
<dbReference type="Gene3D" id="2.60.200.20">
    <property type="match status" value="2"/>
</dbReference>
<gene>
    <name evidence="3" type="primary">fhaB</name>
    <name evidence="3" type="ORF">PTE30175_04533</name>
</gene>
<accession>A0A5E4YNG9</accession>
<reference evidence="3 4" key="1">
    <citation type="submission" date="2019-08" db="EMBL/GenBank/DDBJ databases">
        <authorList>
            <person name="Peeters C."/>
        </authorList>
    </citation>
    <scope>NUCLEOTIDE SEQUENCE [LARGE SCALE GENOMIC DNA]</scope>
    <source>
        <strain evidence="3 4">LMG 30175</strain>
    </source>
</reference>
<dbReference type="PANTHER" id="PTHR23308">
    <property type="entry name" value="NUCLEAR INHIBITOR OF PROTEIN PHOSPHATASE-1"/>
    <property type="match status" value="1"/>
</dbReference>
<dbReference type="SUPFAM" id="SSF49879">
    <property type="entry name" value="SMAD/FHA domain"/>
    <property type="match status" value="2"/>
</dbReference>
<evidence type="ECO:0000259" key="2">
    <source>
        <dbReference type="PROSITE" id="PS50006"/>
    </source>
</evidence>
<dbReference type="InterPro" id="IPR008984">
    <property type="entry name" value="SMAD_FHA_dom_sf"/>
</dbReference>
<feature type="domain" description="FHA" evidence="2">
    <location>
        <begin position="145"/>
        <end position="200"/>
    </location>
</feature>